<feature type="compositionally biased region" description="Basic and acidic residues" evidence="1">
    <location>
        <begin position="228"/>
        <end position="239"/>
    </location>
</feature>
<organism evidence="4 5">
    <name type="scientific">Paralvinella palmiformis</name>
    <dbReference type="NCBI Taxonomy" id="53620"/>
    <lineage>
        <taxon>Eukaryota</taxon>
        <taxon>Metazoa</taxon>
        <taxon>Spiralia</taxon>
        <taxon>Lophotrochozoa</taxon>
        <taxon>Annelida</taxon>
        <taxon>Polychaeta</taxon>
        <taxon>Sedentaria</taxon>
        <taxon>Canalipalpata</taxon>
        <taxon>Terebellida</taxon>
        <taxon>Terebelliformia</taxon>
        <taxon>Alvinellidae</taxon>
        <taxon>Paralvinella</taxon>
    </lineage>
</organism>
<dbReference type="AlphaFoldDB" id="A0AAD9NB84"/>
<reference evidence="4" key="1">
    <citation type="journal article" date="2023" name="Mol. Biol. Evol.">
        <title>Third-Generation Sequencing Reveals the Adaptive Role of the Epigenome in Three Deep-Sea Polychaetes.</title>
        <authorList>
            <person name="Perez M."/>
            <person name="Aroh O."/>
            <person name="Sun Y."/>
            <person name="Lan Y."/>
            <person name="Juniper S.K."/>
            <person name="Young C.R."/>
            <person name="Angers B."/>
            <person name="Qian P.Y."/>
        </authorList>
    </citation>
    <scope>NUCLEOTIDE SEQUENCE</scope>
    <source>
        <strain evidence="4">P08H-3</strain>
    </source>
</reference>
<sequence>MSTFKAKRPSSARRSITQETFSPSVSLTRLRNIQAQLDLPDDGEGKQTKPDSILCVLGIDGRYNDGTRELVNYLLFSFFDVRKIELERFVKINGFAEEVIDDEEFAEEFKIKSFISMVEGSRMIGVPYCSSGQKMEFDKMSIEKWPIIQAYAIEGVGGFEDTMTLTEGLVCEPLSTYFSHGRVVTAKGGRSLPIRHPFVLFGTHTSRHHLEDAHRAGISFNSDPDSTGLHDEPAHHMVSRDGYCSG</sequence>
<evidence type="ECO:0000259" key="3">
    <source>
        <dbReference type="Pfam" id="PF25203"/>
    </source>
</evidence>
<keyword evidence="5" id="KW-1185">Reference proteome</keyword>
<dbReference type="InterPro" id="IPR058844">
    <property type="entry name" value="PB_DAAF9"/>
</dbReference>
<feature type="domain" description="DAAF9 pita-bread-like" evidence="3">
    <location>
        <begin position="163"/>
        <end position="239"/>
    </location>
</feature>
<dbReference type="InterPro" id="IPR040342">
    <property type="entry name" value="DNAAF9"/>
</dbReference>
<accession>A0AAD9NB84</accession>
<dbReference type="Pfam" id="PF23281">
    <property type="entry name" value="DAAF9_N"/>
    <property type="match status" value="1"/>
</dbReference>
<dbReference type="PANTHER" id="PTHR33664:SF1">
    <property type="entry name" value="DYNEIN AXONEMAL ASSEMBLY FACTOR 9"/>
    <property type="match status" value="1"/>
</dbReference>
<evidence type="ECO:0000313" key="5">
    <source>
        <dbReference type="Proteomes" id="UP001208570"/>
    </source>
</evidence>
<dbReference type="InterPro" id="IPR056498">
    <property type="entry name" value="DAAF9_N"/>
</dbReference>
<evidence type="ECO:0000259" key="2">
    <source>
        <dbReference type="Pfam" id="PF23281"/>
    </source>
</evidence>
<dbReference type="Proteomes" id="UP001208570">
    <property type="component" value="Unassembled WGS sequence"/>
</dbReference>
<feature type="domain" description="DAAF9 N-terminal" evidence="2">
    <location>
        <begin position="92"/>
        <end position="159"/>
    </location>
</feature>
<evidence type="ECO:0000313" key="4">
    <source>
        <dbReference type="EMBL" id="KAK2163675.1"/>
    </source>
</evidence>
<evidence type="ECO:0000256" key="1">
    <source>
        <dbReference type="SAM" id="MobiDB-lite"/>
    </source>
</evidence>
<feature type="compositionally biased region" description="Basic residues" evidence="1">
    <location>
        <begin position="1"/>
        <end position="11"/>
    </location>
</feature>
<proteinExistence type="predicted"/>
<comment type="caution">
    <text evidence="4">The sequence shown here is derived from an EMBL/GenBank/DDBJ whole genome shotgun (WGS) entry which is preliminary data.</text>
</comment>
<dbReference type="EMBL" id="JAODUP010000075">
    <property type="protein sequence ID" value="KAK2163675.1"/>
    <property type="molecule type" value="Genomic_DNA"/>
</dbReference>
<gene>
    <name evidence="4" type="ORF">LSH36_75g04034</name>
</gene>
<protein>
    <submittedName>
        <fullName evidence="4">Uncharacterized protein</fullName>
    </submittedName>
</protein>
<feature type="region of interest" description="Disordered" evidence="1">
    <location>
        <begin position="221"/>
        <end position="246"/>
    </location>
</feature>
<feature type="region of interest" description="Disordered" evidence="1">
    <location>
        <begin position="1"/>
        <end position="20"/>
    </location>
</feature>
<dbReference type="PANTHER" id="PTHR33664">
    <property type="entry name" value="RCG26366"/>
    <property type="match status" value="1"/>
</dbReference>
<name>A0AAD9NB84_9ANNE</name>
<dbReference type="Pfam" id="PF25203">
    <property type="entry name" value="PB_DAAF9"/>
    <property type="match status" value="1"/>
</dbReference>